<evidence type="ECO:0000256" key="8">
    <source>
        <dbReference type="ARBA" id="ARBA00023274"/>
    </source>
</evidence>
<dbReference type="STRING" id="2060906.A0A0H1BIY0"/>
<gene>
    <name evidence="10" type="ORF">EMPG_13717</name>
</gene>
<keyword evidence="6" id="KW-0694">RNA-binding</keyword>
<dbReference type="InterPro" id="IPR011331">
    <property type="entry name" value="Ribosomal_eL37/eL43"/>
</dbReference>
<keyword evidence="4" id="KW-0863">Zinc-finger</keyword>
<organism evidence="10 11">
    <name type="scientific">Blastomyces silverae</name>
    <dbReference type="NCBI Taxonomy" id="2060906"/>
    <lineage>
        <taxon>Eukaryota</taxon>
        <taxon>Fungi</taxon>
        <taxon>Dikarya</taxon>
        <taxon>Ascomycota</taxon>
        <taxon>Pezizomycotina</taxon>
        <taxon>Eurotiomycetes</taxon>
        <taxon>Eurotiomycetidae</taxon>
        <taxon>Onygenales</taxon>
        <taxon>Ajellomycetaceae</taxon>
        <taxon>Blastomyces</taxon>
    </lineage>
</organism>
<feature type="region of interest" description="Disordered" evidence="9">
    <location>
        <begin position="50"/>
        <end position="70"/>
    </location>
</feature>
<evidence type="ECO:0000313" key="11">
    <source>
        <dbReference type="Proteomes" id="UP000053573"/>
    </source>
</evidence>
<dbReference type="GO" id="GO:0003735">
    <property type="term" value="F:structural constituent of ribosome"/>
    <property type="evidence" value="ECO:0007669"/>
    <property type="project" value="InterPro"/>
</dbReference>
<evidence type="ECO:0000256" key="3">
    <source>
        <dbReference type="ARBA" id="ARBA00022730"/>
    </source>
</evidence>
<keyword evidence="11" id="KW-1185">Reference proteome</keyword>
<evidence type="ECO:0000256" key="2">
    <source>
        <dbReference type="ARBA" id="ARBA00022723"/>
    </source>
</evidence>
<keyword evidence="8" id="KW-0687">Ribonucleoprotein</keyword>
<name>A0A0H1BIY0_9EURO</name>
<dbReference type="SUPFAM" id="SSF57829">
    <property type="entry name" value="Zn-binding ribosomal proteins"/>
    <property type="match status" value="1"/>
</dbReference>
<keyword evidence="5" id="KW-0862">Zinc</keyword>
<proteinExistence type="inferred from homology"/>
<keyword evidence="7 10" id="KW-0689">Ribosomal protein</keyword>
<dbReference type="Proteomes" id="UP000053573">
    <property type="component" value="Unassembled WGS sequence"/>
</dbReference>
<dbReference type="Pfam" id="PF01907">
    <property type="entry name" value="Ribosomal_L37e"/>
    <property type="match status" value="1"/>
</dbReference>
<dbReference type="PANTHER" id="PTHR10768:SF0">
    <property type="entry name" value="RIBOSOMAL PROTEIN L37"/>
    <property type="match status" value="1"/>
</dbReference>
<accession>A0A0H1BIY0</accession>
<dbReference type="GO" id="GO:0008270">
    <property type="term" value="F:zinc ion binding"/>
    <property type="evidence" value="ECO:0007669"/>
    <property type="project" value="UniProtKB-KW"/>
</dbReference>
<dbReference type="AlphaFoldDB" id="A0A0H1BIY0"/>
<evidence type="ECO:0000313" key="10">
    <source>
        <dbReference type="EMBL" id="KLJ10992.1"/>
    </source>
</evidence>
<dbReference type="GO" id="GO:0006412">
    <property type="term" value="P:translation"/>
    <property type="evidence" value="ECO:0007669"/>
    <property type="project" value="InterPro"/>
</dbReference>
<keyword evidence="3" id="KW-0699">rRNA-binding</keyword>
<dbReference type="Gene3D" id="2.20.25.30">
    <property type="match status" value="1"/>
</dbReference>
<protein>
    <submittedName>
        <fullName evidence="10">60S ribosomal protein L37</fullName>
    </submittedName>
</protein>
<comment type="similarity">
    <text evidence="1">Belongs to the eukaryotic ribosomal protein eL37 family.</text>
</comment>
<dbReference type="PANTHER" id="PTHR10768">
    <property type="entry name" value="60S RIBOSOMAL PROTEIN L37"/>
    <property type="match status" value="1"/>
</dbReference>
<evidence type="ECO:0000256" key="1">
    <source>
        <dbReference type="ARBA" id="ARBA00009805"/>
    </source>
</evidence>
<evidence type="ECO:0000256" key="7">
    <source>
        <dbReference type="ARBA" id="ARBA00022980"/>
    </source>
</evidence>
<comment type="caution">
    <text evidence="10">The sequence shown here is derived from an EMBL/GenBank/DDBJ whole genome shotgun (WGS) entry which is preliminary data.</text>
</comment>
<evidence type="ECO:0000256" key="9">
    <source>
        <dbReference type="SAM" id="MobiDB-lite"/>
    </source>
</evidence>
<evidence type="ECO:0000256" key="6">
    <source>
        <dbReference type="ARBA" id="ARBA00022884"/>
    </source>
</evidence>
<dbReference type="EMBL" id="LDEV01001814">
    <property type="protein sequence ID" value="KLJ10992.1"/>
    <property type="molecule type" value="Genomic_DNA"/>
</dbReference>
<reference evidence="11" key="1">
    <citation type="journal article" date="2015" name="PLoS Genet.">
        <title>The dynamic genome and transcriptome of the human fungal pathogen Blastomyces and close relative Emmonsia.</title>
        <authorList>
            <person name="Munoz J.F."/>
            <person name="Gauthier G.M."/>
            <person name="Desjardins C.A."/>
            <person name="Gallo J.E."/>
            <person name="Holder J."/>
            <person name="Sullivan T.D."/>
            <person name="Marty A.J."/>
            <person name="Carmen J.C."/>
            <person name="Chen Z."/>
            <person name="Ding L."/>
            <person name="Gujja S."/>
            <person name="Magrini V."/>
            <person name="Misas E."/>
            <person name="Mitreva M."/>
            <person name="Priest M."/>
            <person name="Saif S."/>
            <person name="Whiston E.A."/>
            <person name="Young S."/>
            <person name="Zeng Q."/>
            <person name="Goldman W.E."/>
            <person name="Mardis E.R."/>
            <person name="Taylor J.W."/>
            <person name="McEwen J.G."/>
            <person name="Clay O.K."/>
            <person name="Klein B.S."/>
            <person name="Cuomo C.A."/>
        </authorList>
    </citation>
    <scope>NUCLEOTIDE SEQUENCE [LARGE SCALE GENOMIC DNA]</scope>
    <source>
        <strain evidence="11">UAMH 139</strain>
    </source>
</reference>
<dbReference type="GO" id="GO:0019843">
    <property type="term" value="F:rRNA binding"/>
    <property type="evidence" value="ECO:0007669"/>
    <property type="project" value="UniProtKB-KW"/>
</dbReference>
<dbReference type="GO" id="GO:0022625">
    <property type="term" value="C:cytosolic large ribosomal subunit"/>
    <property type="evidence" value="ECO:0007669"/>
    <property type="project" value="TreeGrafter"/>
</dbReference>
<dbReference type="InterPro" id="IPR001569">
    <property type="entry name" value="Ribosomal_eL37"/>
</dbReference>
<evidence type="ECO:0000256" key="4">
    <source>
        <dbReference type="ARBA" id="ARBA00022771"/>
    </source>
</evidence>
<dbReference type="InterPro" id="IPR011332">
    <property type="entry name" value="Ribosomal_zn-bd"/>
</dbReference>
<sequence>GRRSLHIQKHTCSSCGYPAAKTRKFNWAEKGLRRRTTGTGRMQYLKTVDRKFKNGFQTGTPKGARGPEKH</sequence>
<feature type="non-terminal residue" evidence="10">
    <location>
        <position position="1"/>
    </location>
</feature>
<evidence type="ECO:0000256" key="5">
    <source>
        <dbReference type="ARBA" id="ARBA00022833"/>
    </source>
</evidence>
<keyword evidence="2" id="KW-0479">Metal-binding</keyword>
<dbReference type="OrthoDB" id="10259236at2759"/>